<dbReference type="PROSITE" id="PS51084">
    <property type="entry name" value="HIT_2"/>
    <property type="match status" value="1"/>
</dbReference>
<geneLocation type="plasmid" evidence="6">
    <name>pts485</name>
</geneLocation>
<organism evidence="5 6">
    <name type="scientific">Candidatus Thiodictyon syntrophicum</name>
    <dbReference type="NCBI Taxonomy" id="1166950"/>
    <lineage>
        <taxon>Bacteria</taxon>
        <taxon>Pseudomonadati</taxon>
        <taxon>Pseudomonadota</taxon>
        <taxon>Gammaproteobacteria</taxon>
        <taxon>Chromatiales</taxon>
        <taxon>Chromatiaceae</taxon>
        <taxon>Thiodictyon</taxon>
    </lineage>
</organism>
<name>A0A2K8UIX2_9GAMM</name>
<dbReference type="AlphaFoldDB" id="A0A2K8UIX2"/>
<sequence length="140" mass="14936">MSDHTNCVFCGIVRGDIPAIRVHEDAATLAFMDIRPASPGHTLVIPKIHAPDLLAISEADLCAVTIVAQRIARAVHQALAPDGIRIMQTNGAAAGQTVFHYHVHIIPMQDGQRVGTHGHEHAQPEQIKALAARIAAALKS</sequence>
<dbReference type="InterPro" id="IPR036265">
    <property type="entry name" value="HIT-like_sf"/>
</dbReference>
<evidence type="ECO:0000259" key="4">
    <source>
        <dbReference type="PROSITE" id="PS51084"/>
    </source>
</evidence>
<dbReference type="InterPro" id="IPR011146">
    <property type="entry name" value="HIT-like"/>
</dbReference>
<evidence type="ECO:0000256" key="2">
    <source>
        <dbReference type="PIRSR" id="PIRSR601310-3"/>
    </source>
</evidence>
<feature type="domain" description="HIT" evidence="4">
    <location>
        <begin position="8"/>
        <end position="115"/>
    </location>
</feature>
<dbReference type="PANTHER" id="PTHR46648:SF1">
    <property type="entry name" value="ADENOSINE 5'-MONOPHOSPHORAMIDASE HNT1"/>
    <property type="match status" value="1"/>
</dbReference>
<dbReference type="GO" id="GO:0009117">
    <property type="term" value="P:nucleotide metabolic process"/>
    <property type="evidence" value="ECO:0007669"/>
    <property type="project" value="TreeGrafter"/>
</dbReference>
<dbReference type="EMBL" id="CP020372">
    <property type="protein sequence ID" value="AUB85472.1"/>
    <property type="molecule type" value="Genomic_DNA"/>
</dbReference>
<dbReference type="InterPro" id="IPR039384">
    <property type="entry name" value="HINT"/>
</dbReference>
<dbReference type="SUPFAM" id="SSF54197">
    <property type="entry name" value="HIT-like"/>
    <property type="match status" value="1"/>
</dbReference>
<dbReference type="Gene3D" id="3.30.428.10">
    <property type="entry name" value="HIT-like"/>
    <property type="match status" value="1"/>
</dbReference>
<evidence type="ECO:0000256" key="3">
    <source>
        <dbReference type="PROSITE-ProRule" id="PRU00464"/>
    </source>
</evidence>
<gene>
    <name evidence="5" type="ORF">THSYN_31615</name>
</gene>
<dbReference type="PRINTS" id="PR00332">
    <property type="entry name" value="HISTRIAD"/>
</dbReference>
<feature type="short sequence motif" description="Histidine triad motif" evidence="2 3">
    <location>
        <begin position="100"/>
        <end position="104"/>
    </location>
</feature>
<keyword evidence="5" id="KW-0614">Plasmid</keyword>
<accession>A0A2K8UIX2</accession>
<dbReference type="OrthoDB" id="9784774at2"/>
<keyword evidence="6" id="KW-1185">Reference proteome</keyword>
<dbReference type="GO" id="GO:0003824">
    <property type="term" value="F:catalytic activity"/>
    <property type="evidence" value="ECO:0007669"/>
    <property type="project" value="InterPro"/>
</dbReference>
<dbReference type="PANTHER" id="PTHR46648">
    <property type="entry name" value="HIT FAMILY PROTEIN 1"/>
    <property type="match status" value="1"/>
</dbReference>
<dbReference type="CDD" id="cd01277">
    <property type="entry name" value="HINT_subgroup"/>
    <property type="match status" value="1"/>
</dbReference>
<dbReference type="Proteomes" id="UP000232638">
    <property type="component" value="Plasmid pTs485"/>
</dbReference>
<reference evidence="5 6" key="1">
    <citation type="submission" date="2017-03" db="EMBL/GenBank/DDBJ databases">
        <title>Complete genome sequence of Candidatus 'Thiodictyon syntrophicum' sp. nov. strain Cad16T, a photolithoautotroph purple sulfur bacterium isolated from an alpine meromictic lake.</title>
        <authorList>
            <person name="Luedin S.M."/>
            <person name="Pothier J.F."/>
            <person name="Danza F."/>
            <person name="Storelli N."/>
            <person name="Wittwer M."/>
            <person name="Tonolla M."/>
        </authorList>
    </citation>
    <scope>NUCLEOTIDE SEQUENCE [LARGE SCALE GENOMIC DNA]</scope>
    <source>
        <strain evidence="5 6">Cad16T</strain>
        <plasmid evidence="6">Plasmid pts485</plasmid>
    </source>
</reference>
<feature type="active site" description="Tele-AMP-histidine intermediate" evidence="1">
    <location>
        <position position="102"/>
    </location>
</feature>
<dbReference type="RefSeq" id="WP_100923096.1">
    <property type="nucleotide sequence ID" value="NZ_CP020372.1"/>
</dbReference>
<evidence type="ECO:0000313" key="6">
    <source>
        <dbReference type="Proteomes" id="UP000232638"/>
    </source>
</evidence>
<evidence type="ECO:0000256" key="1">
    <source>
        <dbReference type="PIRSR" id="PIRSR601310-1"/>
    </source>
</evidence>
<dbReference type="InterPro" id="IPR001310">
    <property type="entry name" value="Histidine_triad_HIT"/>
</dbReference>
<evidence type="ECO:0000313" key="5">
    <source>
        <dbReference type="EMBL" id="AUB85472.1"/>
    </source>
</evidence>
<dbReference type="Pfam" id="PF01230">
    <property type="entry name" value="HIT"/>
    <property type="match status" value="1"/>
</dbReference>
<dbReference type="KEGG" id="tsy:THSYN_31615"/>
<protein>
    <recommendedName>
        <fullName evidence="4">HIT domain-containing protein</fullName>
    </recommendedName>
</protein>
<proteinExistence type="predicted"/>